<organism evidence="3 4">
    <name type="scientific">Geodia barretti</name>
    <name type="common">Barrett's horny sponge</name>
    <dbReference type="NCBI Taxonomy" id="519541"/>
    <lineage>
        <taxon>Eukaryota</taxon>
        <taxon>Metazoa</taxon>
        <taxon>Porifera</taxon>
        <taxon>Demospongiae</taxon>
        <taxon>Heteroscleromorpha</taxon>
        <taxon>Tetractinellida</taxon>
        <taxon>Astrophorina</taxon>
        <taxon>Geodiidae</taxon>
        <taxon>Geodia</taxon>
    </lineage>
</organism>
<accession>A0AA35TSY0</accession>
<reference evidence="3" key="1">
    <citation type="submission" date="2023-03" db="EMBL/GenBank/DDBJ databases">
        <authorList>
            <person name="Steffen K."/>
            <person name="Cardenas P."/>
        </authorList>
    </citation>
    <scope>NUCLEOTIDE SEQUENCE</scope>
</reference>
<dbReference type="Gene3D" id="1.20.1050.140">
    <property type="match status" value="1"/>
</dbReference>
<feature type="domain" description="Cysteine-rich" evidence="2">
    <location>
        <begin position="3"/>
        <end position="86"/>
    </location>
</feature>
<keyword evidence="4" id="KW-1185">Reference proteome</keyword>
<dbReference type="Pfam" id="PF02754">
    <property type="entry name" value="CCG"/>
    <property type="match status" value="1"/>
</dbReference>
<dbReference type="EMBL" id="CASHTH010004130">
    <property type="protein sequence ID" value="CAI8053893.1"/>
    <property type="molecule type" value="Genomic_DNA"/>
</dbReference>
<evidence type="ECO:0000313" key="3">
    <source>
        <dbReference type="EMBL" id="CAI8053893.1"/>
    </source>
</evidence>
<dbReference type="GO" id="GO:0016491">
    <property type="term" value="F:oxidoreductase activity"/>
    <property type="evidence" value="ECO:0007669"/>
    <property type="project" value="UniProtKB-KW"/>
</dbReference>
<dbReference type="Proteomes" id="UP001174909">
    <property type="component" value="Unassembled WGS sequence"/>
</dbReference>
<evidence type="ECO:0000259" key="2">
    <source>
        <dbReference type="Pfam" id="PF02754"/>
    </source>
</evidence>
<dbReference type="PANTHER" id="PTHR42947:SF1">
    <property type="entry name" value="COB--COM HETERODISULFIDE REDUCTASE SUBUNIT B 1"/>
    <property type="match status" value="1"/>
</dbReference>
<evidence type="ECO:0000313" key="4">
    <source>
        <dbReference type="Proteomes" id="UP001174909"/>
    </source>
</evidence>
<comment type="caution">
    <text evidence="3">The sequence shown here is derived from an EMBL/GenBank/DDBJ whole genome shotgun (WGS) entry which is preliminary data.</text>
</comment>
<sequence length="209" mass="23453">MKYAFYPGCVAQGAAPELYNSTIEVCRKLGIELDAESMQSASCTGAGVLQEKNQRLGDTLNRAQLCARRTLGLPLLTICSTCQGVMSQANQRLTADADYLSSVNEDLAEEGLEYKGTADPKHLLWIIVEDIGIDKLKSMVVRPLTGFKAAPFYGCYLVRQVRRWDLQRIRNAWARWSRSSRRWARLSLTFRARRSAAAFPFSPSTRPIQ</sequence>
<protein>
    <submittedName>
        <fullName evidence="3">CoB--CoM heterodisulfide reductase subunit B 2</fullName>
    </submittedName>
</protein>
<evidence type="ECO:0000256" key="1">
    <source>
        <dbReference type="ARBA" id="ARBA00023002"/>
    </source>
</evidence>
<dbReference type="InterPro" id="IPR051278">
    <property type="entry name" value="HdrB/HdrD_reductase"/>
</dbReference>
<keyword evidence="1" id="KW-0560">Oxidoreductase</keyword>
<dbReference type="PANTHER" id="PTHR42947">
    <property type="entry name" value="COB--COM HETERODISULFIDE REDUCTASE SUBUNIT B 1"/>
    <property type="match status" value="1"/>
</dbReference>
<proteinExistence type="predicted"/>
<name>A0AA35TSY0_GEOBA</name>
<dbReference type="AlphaFoldDB" id="A0AA35TSY0"/>
<gene>
    <name evidence="3" type="ORF">GBAR_LOCUS29448</name>
</gene>
<dbReference type="InterPro" id="IPR004017">
    <property type="entry name" value="Cys_rich_dom"/>
</dbReference>